<keyword evidence="1" id="KW-0863">Zinc-finger</keyword>
<feature type="compositionally biased region" description="Basic and acidic residues" evidence="2">
    <location>
        <begin position="262"/>
        <end position="275"/>
    </location>
</feature>
<dbReference type="PANTHER" id="PTHR46220">
    <property type="entry name" value="ADP-RIBOSYLATION FACTOR GTPASE-ACTIVATING PROTEIN AGD12"/>
    <property type="match status" value="1"/>
</dbReference>
<gene>
    <name evidence="4" type="ORF">SEMRO_201_G085050.1</name>
</gene>
<protein>
    <submittedName>
        <fullName evidence="4">Stromal membrane-associated protein 2</fullName>
    </submittedName>
</protein>
<dbReference type="InterPro" id="IPR037278">
    <property type="entry name" value="ARFGAP/RecO"/>
</dbReference>
<dbReference type="InterPro" id="IPR044518">
    <property type="entry name" value="ARF_GAP_AGD11/12/13"/>
</dbReference>
<dbReference type="EMBL" id="CAICTM010000200">
    <property type="protein sequence ID" value="CAB9504570.1"/>
    <property type="molecule type" value="Genomic_DNA"/>
</dbReference>
<evidence type="ECO:0000256" key="2">
    <source>
        <dbReference type="SAM" id="MobiDB-lite"/>
    </source>
</evidence>
<sequence>MTNPLQNRRQLEEEMQGRLKAIMKHPGNRTCSECPEPRPTWAFLLESPVDGGDKLGALCCYNCYSHHFRLGKTVCTVKSAMMAAEWTQEEIEVVQKSGNTMVNAIYEAFLEDPINEKQDMKNFVENKYQHRQFFSEQAYYDQVTLPCMGRRAKAQLKRTSSFRSTADQHERSEETPPSMLDMKRPTLHRSRSTKMGKHGSKRELVRTPSESTRRNSRKTPCVLQAMSDHARRSSRKLQTEFPEERSLDTPSDHHRRPTRRSLSKDRLKAMSDHARRASSSRSRSRERILAMSEAIKSPSSGHSSRSHDDEVTPNPRRRSSSRSRSRESMLAMSEAIHKSPSSGGSKTSWHSEEQLVHKSPRRSGSQERIKALSDHLGGVNIGHTLFPSYHPDHEPATMPPRGRRPQLTRHHSERHVVARTSTNHLETTPMGEPPNLRRVRTCSCDEIDFSKEPISRMGIPHDMVEPRSVRTLAVTQEELDSSSEQACLPYNLPGYLGGSLHSSHGNLDYQVDASTCNSRDHQQQEDTESSLADYVKRYELSRQARRSPAPPASSASMEHIEFGDEFGREGEFRVHPVSCEEKNGCAVRLALESLESSIQPLVVGHAASSTNDVLDDKSVDTAFWKSKISALNDKCDSSSDWKHRGSRSLHPTEPPALSLTGSSLPEQLSANGRAA</sequence>
<feature type="compositionally biased region" description="Basic residues" evidence="2">
    <location>
        <begin position="185"/>
        <end position="200"/>
    </location>
</feature>
<dbReference type="Gene3D" id="1.10.220.150">
    <property type="entry name" value="Arf GTPase activating protein"/>
    <property type="match status" value="1"/>
</dbReference>
<feature type="region of interest" description="Disordered" evidence="2">
    <location>
        <begin position="155"/>
        <end position="368"/>
    </location>
</feature>
<proteinExistence type="predicted"/>
<feature type="compositionally biased region" description="Polar residues" evidence="2">
    <location>
        <begin position="659"/>
        <end position="675"/>
    </location>
</feature>
<dbReference type="Proteomes" id="UP001153069">
    <property type="component" value="Unassembled WGS sequence"/>
</dbReference>
<dbReference type="SMART" id="SM00105">
    <property type="entry name" value="ArfGap"/>
    <property type="match status" value="1"/>
</dbReference>
<evidence type="ECO:0000259" key="3">
    <source>
        <dbReference type="PROSITE" id="PS50115"/>
    </source>
</evidence>
<dbReference type="PANTHER" id="PTHR46220:SF1">
    <property type="entry name" value="ADP-RIBOSYLATION FACTOR GTPASE-ACTIVATING PROTEIN AGD12"/>
    <property type="match status" value="1"/>
</dbReference>
<dbReference type="Pfam" id="PF01412">
    <property type="entry name" value="ArfGap"/>
    <property type="match status" value="1"/>
</dbReference>
<evidence type="ECO:0000313" key="4">
    <source>
        <dbReference type="EMBL" id="CAB9504570.1"/>
    </source>
</evidence>
<feature type="compositionally biased region" description="Basic and acidic residues" evidence="2">
    <location>
        <begin position="633"/>
        <end position="643"/>
    </location>
</feature>
<dbReference type="OrthoDB" id="73919at2759"/>
<feature type="region of interest" description="Disordered" evidence="2">
    <location>
        <begin position="394"/>
        <end position="413"/>
    </location>
</feature>
<feature type="region of interest" description="Disordered" evidence="2">
    <location>
        <begin position="633"/>
        <end position="675"/>
    </location>
</feature>
<dbReference type="InterPro" id="IPR038508">
    <property type="entry name" value="ArfGAP_dom_sf"/>
</dbReference>
<evidence type="ECO:0000313" key="5">
    <source>
        <dbReference type="Proteomes" id="UP001153069"/>
    </source>
</evidence>
<dbReference type="SUPFAM" id="SSF57863">
    <property type="entry name" value="ArfGap/RecO-like zinc finger"/>
    <property type="match status" value="1"/>
</dbReference>
<dbReference type="GO" id="GO:0005543">
    <property type="term" value="F:phospholipid binding"/>
    <property type="evidence" value="ECO:0007669"/>
    <property type="project" value="InterPro"/>
</dbReference>
<evidence type="ECO:0000256" key="1">
    <source>
        <dbReference type="PROSITE-ProRule" id="PRU00288"/>
    </source>
</evidence>
<feature type="compositionally biased region" description="Basic and acidic residues" evidence="2">
    <location>
        <begin position="242"/>
        <end position="252"/>
    </location>
</feature>
<dbReference type="GO" id="GO:0005096">
    <property type="term" value="F:GTPase activator activity"/>
    <property type="evidence" value="ECO:0007669"/>
    <property type="project" value="InterPro"/>
</dbReference>
<accession>A0A9N8DM36</accession>
<keyword evidence="5" id="KW-1185">Reference proteome</keyword>
<keyword evidence="1" id="KW-0479">Metal-binding</keyword>
<comment type="caution">
    <text evidence="4">The sequence shown here is derived from an EMBL/GenBank/DDBJ whole genome shotgun (WGS) entry which is preliminary data.</text>
</comment>
<reference evidence="4" key="1">
    <citation type="submission" date="2020-06" db="EMBL/GenBank/DDBJ databases">
        <authorList>
            <consortium name="Plant Systems Biology data submission"/>
        </authorList>
    </citation>
    <scope>NUCLEOTIDE SEQUENCE</scope>
    <source>
        <strain evidence="4">D6</strain>
    </source>
</reference>
<feature type="domain" description="Arf-GAP" evidence="3">
    <location>
        <begin position="16"/>
        <end position="141"/>
    </location>
</feature>
<feature type="compositionally biased region" description="Polar residues" evidence="2">
    <location>
        <begin position="339"/>
        <end position="348"/>
    </location>
</feature>
<feature type="compositionally biased region" description="Basic residues" evidence="2">
    <location>
        <begin position="401"/>
        <end position="413"/>
    </location>
</feature>
<dbReference type="GO" id="GO:0008270">
    <property type="term" value="F:zinc ion binding"/>
    <property type="evidence" value="ECO:0007669"/>
    <property type="project" value="UniProtKB-KW"/>
</dbReference>
<dbReference type="PROSITE" id="PS50115">
    <property type="entry name" value="ARFGAP"/>
    <property type="match status" value="1"/>
</dbReference>
<name>A0A9N8DM36_9STRA</name>
<dbReference type="InterPro" id="IPR001164">
    <property type="entry name" value="ArfGAP_dom"/>
</dbReference>
<dbReference type="AlphaFoldDB" id="A0A9N8DM36"/>
<keyword evidence="1" id="KW-0862">Zinc</keyword>
<organism evidence="4 5">
    <name type="scientific">Seminavis robusta</name>
    <dbReference type="NCBI Taxonomy" id="568900"/>
    <lineage>
        <taxon>Eukaryota</taxon>
        <taxon>Sar</taxon>
        <taxon>Stramenopiles</taxon>
        <taxon>Ochrophyta</taxon>
        <taxon>Bacillariophyta</taxon>
        <taxon>Bacillariophyceae</taxon>
        <taxon>Bacillariophycidae</taxon>
        <taxon>Naviculales</taxon>
        <taxon>Naviculaceae</taxon>
        <taxon>Seminavis</taxon>
    </lineage>
</organism>